<accession>A0A0D7AWW5</accession>
<reference evidence="2 3" key="1">
    <citation type="journal article" date="2015" name="Fungal Genet. Biol.">
        <title>Evolution of novel wood decay mechanisms in Agaricales revealed by the genome sequences of Fistulina hepatica and Cylindrobasidium torrendii.</title>
        <authorList>
            <person name="Floudas D."/>
            <person name="Held B.W."/>
            <person name="Riley R."/>
            <person name="Nagy L.G."/>
            <person name="Koehler G."/>
            <person name="Ransdell A.S."/>
            <person name="Younus H."/>
            <person name="Chow J."/>
            <person name="Chiniquy J."/>
            <person name="Lipzen A."/>
            <person name="Tritt A."/>
            <person name="Sun H."/>
            <person name="Haridas S."/>
            <person name="LaButti K."/>
            <person name="Ohm R.A."/>
            <person name="Kues U."/>
            <person name="Blanchette R.A."/>
            <person name="Grigoriev I.V."/>
            <person name="Minto R.E."/>
            <person name="Hibbett D.S."/>
        </authorList>
    </citation>
    <scope>NUCLEOTIDE SEQUENCE [LARGE SCALE GENOMIC DNA]</scope>
    <source>
        <strain evidence="2 3">FP15055 ss-10</strain>
    </source>
</reference>
<feature type="non-terminal residue" evidence="2">
    <location>
        <position position="650"/>
    </location>
</feature>
<dbReference type="Proteomes" id="UP000054007">
    <property type="component" value="Unassembled WGS sequence"/>
</dbReference>
<evidence type="ECO:0000256" key="1">
    <source>
        <dbReference type="SAM" id="MobiDB-lite"/>
    </source>
</evidence>
<gene>
    <name evidence="2" type="ORF">CYLTODRAFT_446949</name>
</gene>
<feature type="region of interest" description="Disordered" evidence="1">
    <location>
        <begin position="307"/>
        <end position="329"/>
    </location>
</feature>
<feature type="compositionally biased region" description="Acidic residues" evidence="1">
    <location>
        <begin position="528"/>
        <end position="545"/>
    </location>
</feature>
<feature type="compositionally biased region" description="Acidic residues" evidence="1">
    <location>
        <begin position="487"/>
        <end position="498"/>
    </location>
</feature>
<name>A0A0D7AWW5_9AGAR</name>
<feature type="compositionally biased region" description="Low complexity" evidence="1">
    <location>
        <begin position="408"/>
        <end position="422"/>
    </location>
</feature>
<feature type="compositionally biased region" description="Basic and acidic residues" evidence="1">
    <location>
        <begin position="583"/>
        <end position="595"/>
    </location>
</feature>
<dbReference type="EMBL" id="KN880740">
    <property type="protein sequence ID" value="KIY62873.1"/>
    <property type="molecule type" value="Genomic_DNA"/>
</dbReference>
<evidence type="ECO:0000313" key="3">
    <source>
        <dbReference type="Proteomes" id="UP000054007"/>
    </source>
</evidence>
<keyword evidence="3" id="KW-1185">Reference proteome</keyword>
<feature type="compositionally biased region" description="Polar residues" evidence="1">
    <location>
        <begin position="1"/>
        <end position="18"/>
    </location>
</feature>
<dbReference type="AlphaFoldDB" id="A0A0D7AWW5"/>
<protein>
    <submittedName>
        <fullName evidence="2">Uncharacterized protein</fullName>
    </submittedName>
</protein>
<organism evidence="2 3">
    <name type="scientific">Cylindrobasidium torrendii FP15055 ss-10</name>
    <dbReference type="NCBI Taxonomy" id="1314674"/>
    <lineage>
        <taxon>Eukaryota</taxon>
        <taxon>Fungi</taxon>
        <taxon>Dikarya</taxon>
        <taxon>Basidiomycota</taxon>
        <taxon>Agaricomycotina</taxon>
        <taxon>Agaricomycetes</taxon>
        <taxon>Agaricomycetidae</taxon>
        <taxon>Agaricales</taxon>
        <taxon>Marasmiineae</taxon>
        <taxon>Physalacriaceae</taxon>
        <taxon>Cylindrobasidium</taxon>
    </lineage>
</organism>
<proteinExistence type="predicted"/>
<feature type="region of interest" description="Disordered" evidence="1">
    <location>
        <begin position="399"/>
        <end position="650"/>
    </location>
</feature>
<feature type="compositionally biased region" description="Basic residues" evidence="1">
    <location>
        <begin position="618"/>
        <end position="630"/>
    </location>
</feature>
<feature type="compositionally biased region" description="Basic and acidic residues" evidence="1">
    <location>
        <begin position="511"/>
        <end position="522"/>
    </location>
</feature>
<feature type="region of interest" description="Disordered" evidence="1">
    <location>
        <begin position="353"/>
        <end position="377"/>
    </location>
</feature>
<sequence>MSDRTSVTYSPPESSEYTPDNDPDITPERTDRVLAPSHVETPDVDAPGKRTKAVNTIRNIIEYSPKRTGCAISDKDPRDRPNERAHVLGVSESKGLSTSILGLPKTEKFNVNTAFNQIYLSVALHDLLDKSHKLCIVPIRRKENGEIELLPQLRRVWNNNKDPAKDPIRYDSQNGLPQFDSDNQHALIHYEYAVLPAGALDWIEIYIIDPVTGKLTSKFVDLYDPNTLVTFKSHGNPMFFTWNTGWHMHYWEDMLGVGQIPFRSRLRADYVDIIAEVADMTRDIFKDEPERSHKLSAEDMEMYLEIGSSTTDTSPTRLTPSSPASLDMYTDDNSIADLLDPEVDINDDSAKQNVEDHDEDLGPVFSSPTRPRNPRSNLEVANTLQLPLADSEDDDALDLFPQERQEYSSDNESSSSRGTLGSSPPPIHSSRSTPEEVESDWDGSEDRNGNVSIPDDSVLEGDDSDGDGAGRSAGEDDDSGTERGDSEDSDSDGDGDEDSGGRNTSGGGKGKGRDTEGDRDEGSGSDGEREDDGDGDNHGEEEDDGDGHNSEEDGEKDGEGEDGGDGLNEGDSDNEGDGDNAGDNDRGRQQSDSRSVKAKKRSRASSDSSDDKKTPKPAAKKARPKSKRRTTPKDDNAYHGAGPSNRGSPR</sequence>
<feature type="region of interest" description="Disordered" evidence="1">
    <location>
        <begin position="1"/>
        <end position="49"/>
    </location>
</feature>
<evidence type="ECO:0000313" key="2">
    <source>
        <dbReference type="EMBL" id="KIY62873.1"/>
    </source>
</evidence>
<feature type="compositionally biased region" description="Acidic residues" evidence="1">
    <location>
        <begin position="457"/>
        <end position="466"/>
    </location>
</feature>
<feature type="compositionally biased region" description="Polar residues" evidence="1">
    <location>
        <begin position="366"/>
        <end position="377"/>
    </location>
</feature>
<feature type="compositionally biased region" description="Polar residues" evidence="1">
    <location>
        <begin position="307"/>
        <end position="324"/>
    </location>
</feature>
<feature type="compositionally biased region" description="Acidic residues" evidence="1">
    <location>
        <begin position="552"/>
        <end position="582"/>
    </location>
</feature>